<proteinExistence type="predicted"/>
<name>A0A443I7Q7_BYSSP</name>
<dbReference type="RefSeq" id="XP_028489737.1">
    <property type="nucleotide sequence ID" value="XM_028631008.1"/>
</dbReference>
<evidence type="ECO:0000256" key="1">
    <source>
        <dbReference type="SAM" id="MobiDB-lite"/>
    </source>
</evidence>
<feature type="compositionally biased region" description="Basic and acidic residues" evidence="1">
    <location>
        <begin position="77"/>
        <end position="87"/>
    </location>
</feature>
<evidence type="ECO:0000313" key="2">
    <source>
        <dbReference type="EMBL" id="RWR00093.1"/>
    </source>
</evidence>
<comment type="caution">
    <text evidence="2">The sequence shown here is derived from an EMBL/GenBank/DDBJ whole genome shotgun (WGS) entry which is preliminary data.</text>
</comment>
<dbReference type="AlphaFoldDB" id="A0A443I7Q7"/>
<dbReference type="VEuPathDB" id="FungiDB:C8Q69DRAFT_47294"/>
<reference evidence="2 3" key="1">
    <citation type="journal article" date="2018" name="Front. Microbiol.">
        <title>Genomic and genetic insights into a cosmopolitan fungus, Paecilomyces variotii (Eurotiales).</title>
        <authorList>
            <person name="Urquhart A.S."/>
            <person name="Mondo S.J."/>
            <person name="Makela M.R."/>
            <person name="Hane J.K."/>
            <person name="Wiebenga A."/>
            <person name="He G."/>
            <person name="Mihaltcheva S."/>
            <person name="Pangilinan J."/>
            <person name="Lipzen A."/>
            <person name="Barry K."/>
            <person name="de Vries R.P."/>
            <person name="Grigoriev I.V."/>
            <person name="Idnurm A."/>
        </authorList>
    </citation>
    <scope>NUCLEOTIDE SEQUENCE [LARGE SCALE GENOMIC DNA]</scope>
    <source>
        <strain evidence="2 3">CBS 101075</strain>
    </source>
</reference>
<protein>
    <submittedName>
        <fullName evidence="2">Uncharacterized protein</fullName>
    </submittedName>
</protein>
<dbReference type="GeneID" id="39600285"/>
<accession>A0A443I7Q7</accession>
<evidence type="ECO:0000313" key="3">
    <source>
        <dbReference type="Proteomes" id="UP000283841"/>
    </source>
</evidence>
<gene>
    <name evidence="2" type="ORF">C8Q69DRAFT_47294</name>
</gene>
<feature type="compositionally biased region" description="Basic and acidic residues" evidence="1">
    <location>
        <begin position="26"/>
        <end position="38"/>
    </location>
</feature>
<sequence length="99" mass="11138">MPASKTETAIRFPEAQDQKRRIRNTTQDRKAVDRKKAEASSGRNRSQDVTAWPVEELLETGMDENGNPVPDPASYRDGNRARKSKGEEDVDVYDAMNAD</sequence>
<dbReference type="OrthoDB" id="4476768at2759"/>
<dbReference type="EMBL" id="RCNU01000001">
    <property type="protein sequence ID" value="RWR00093.1"/>
    <property type="molecule type" value="Genomic_DNA"/>
</dbReference>
<feature type="region of interest" description="Disordered" evidence="1">
    <location>
        <begin position="1"/>
        <end position="99"/>
    </location>
</feature>
<keyword evidence="3" id="KW-1185">Reference proteome</keyword>
<organism evidence="2 3">
    <name type="scientific">Byssochlamys spectabilis</name>
    <name type="common">Paecilomyces variotii</name>
    <dbReference type="NCBI Taxonomy" id="264951"/>
    <lineage>
        <taxon>Eukaryota</taxon>
        <taxon>Fungi</taxon>
        <taxon>Dikarya</taxon>
        <taxon>Ascomycota</taxon>
        <taxon>Pezizomycotina</taxon>
        <taxon>Eurotiomycetes</taxon>
        <taxon>Eurotiomycetidae</taxon>
        <taxon>Eurotiales</taxon>
        <taxon>Thermoascaceae</taxon>
        <taxon>Paecilomyces</taxon>
    </lineage>
</organism>
<dbReference type="Proteomes" id="UP000283841">
    <property type="component" value="Unassembled WGS sequence"/>
</dbReference>